<dbReference type="OrthoDB" id="7671932at2"/>
<evidence type="ECO:0000313" key="2">
    <source>
        <dbReference type="EMBL" id="AHH99323.1"/>
    </source>
</evidence>
<dbReference type="AlphaFoldDB" id="W5WDR5"/>
<gene>
    <name evidence="2" type="ORF">KALB_5963</name>
</gene>
<dbReference type="eggNOG" id="COG0739">
    <property type="taxonomic scope" value="Bacteria"/>
</dbReference>
<dbReference type="EMBL" id="CP007155">
    <property type="protein sequence ID" value="AHH99323.1"/>
    <property type="molecule type" value="Genomic_DNA"/>
</dbReference>
<dbReference type="SUPFAM" id="SSF89372">
    <property type="entry name" value="Fucose-specific lectin"/>
    <property type="match status" value="1"/>
</dbReference>
<reference evidence="2 3" key="1">
    <citation type="journal article" date="2014" name="BMC Genomics">
        <title>Complete genome sequence of producer of the glycopeptide antibiotic Aculeximycin Kutzneria albida DSM 43870T, a representative of minor genus of Pseudonocardiaceae.</title>
        <authorList>
            <person name="Rebets Y."/>
            <person name="Tokovenko B."/>
            <person name="Lushchyk I."/>
            <person name="Ruckert C."/>
            <person name="Zaburannyi N."/>
            <person name="Bechthold A."/>
            <person name="Kalinowski J."/>
            <person name="Luzhetskyy A."/>
        </authorList>
    </citation>
    <scope>NUCLEOTIDE SEQUENCE [LARGE SCALE GENOMIC DNA]</scope>
    <source>
        <strain evidence="2">DSM 43870</strain>
    </source>
</reference>
<dbReference type="HOGENOM" id="CLU_674025_0_0_11"/>
<protein>
    <recommendedName>
        <fullName evidence="4">Secreted protein</fullName>
    </recommendedName>
</protein>
<name>W5WDR5_9PSEU</name>
<evidence type="ECO:0008006" key="4">
    <source>
        <dbReference type="Google" id="ProtNLM"/>
    </source>
</evidence>
<dbReference type="Proteomes" id="UP000019225">
    <property type="component" value="Chromosome"/>
</dbReference>
<proteinExistence type="predicted"/>
<feature type="signal peptide" evidence="1">
    <location>
        <begin position="1"/>
        <end position="28"/>
    </location>
</feature>
<sequence length="408" mass="44474">MRTTRLIAAASSLLATAALLAGGQTASAQPDAVRVPAGVAKPANCSSIPPDRDLNVTTTVHQVGLDLGVSDKVMLAGFETGWVESHMNNLSCGDRDSLGVFQQRPSQGWGTPAQIMDVRYAATQFFTRAINSERNHPGYSADQIAWDVQRSCCPAAYANALGKAQSMLAEVAGSGPSNSDGIGGARAYKWGDQQLIFSRGTDGALHHWYWIPGQGTRSDSWAGTVVGEPTGFAYGNQEHVFARGPNNTLLHWWWIDDGSGLHFADWGGQAFSDPTTFVWNGQQHIFAKNSAGQLFHWFWDPTDLQVHTVNWNGAPGTFVGTPFGYSFGNQQHVVARGPNNTLYHWWWDQGTGKVTFADWGGQAYSDPVAFVYGDQQQIFATSSKNTLYHWWWTPQEGGLQNDWGGNAS</sequence>
<dbReference type="RefSeq" id="WP_025359245.1">
    <property type="nucleotide sequence ID" value="NZ_CP007155.1"/>
</dbReference>
<dbReference type="STRING" id="1449976.KALB_5963"/>
<dbReference type="Gene3D" id="2.120.10.70">
    <property type="entry name" value="Fucose-specific lectin"/>
    <property type="match status" value="1"/>
</dbReference>
<feature type="chain" id="PRO_5004875350" description="Secreted protein" evidence="1">
    <location>
        <begin position="29"/>
        <end position="408"/>
    </location>
</feature>
<dbReference type="eggNOG" id="COG5479">
    <property type="taxonomic scope" value="Bacteria"/>
</dbReference>
<evidence type="ECO:0000256" key="1">
    <source>
        <dbReference type="SAM" id="SignalP"/>
    </source>
</evidence>
<organism evidence="2 3">
    <name type="scientific">Kutzneria albida DSM 43870</name>
    <dbReference type="NCBI Taxonomy" id="1449976"/>
    <lineage>
        <taxon>Bacteria</taxon>
        <taxon>Bacillati</taxon>
        <taxon>Actinomycetota</taxon>
        <taxon>Actinomycetes</taxon>
        <taxon>Pseudonocardiales</taxon>
        <taxon>Pseudonocardiaceae</taxon>
        <taxon>Kutzneria</taxon>
    </lineage>
</organism>
<dbReference type="KEGG" id="kal:KALB_5963"/>
<keyword evidence="1" id="KW-0732">Signal</keyword>
<dbReference type="PATRIC" id="fig|1449976.3.peg.5986"/>
<accession>W5WDR5</accession>
<evidence type="ECO:0000313" key="3">
    <source>
        <dbReference type="Proteomes" id="UP000019225"/>
    </source>
</evidence>
<keyword evidence="3" id="KW-1185">Reference proteome</keyword>
<dbReference type="Pfam" id="PF03984">
    <property type="entry name" value="DUF346"/>
    <property type="match status" value="5"/>
</dbReference>
<dbReference type="InterPro" id="IPR007132">
    <property type="entry name" value="DUF346"/>
</dbReference>